<keyword evidence="2 4" id="KW-0479">Metal-binding</keyword>
<name>A0A6J4MII6_9HYPH</name>
<dbReference type="GO" id="GO:0009055">
    <property type="term" value="F:electron transfer activity"/>
    <property type="evidence" value="ECO:0007669"/>
    <property type="project" value="InterPro"/>
</dbReference>
<dbReference type="EMBL" id="CADCUC010000587">
    <property type="protein sequence ID" value="CAA9358272.1"/>
    <property type="molecule type" value="Genomic_DNA"/>
</dbReference>
<gene>
    <name evidence="6" type="ORF">AVDCRST_MAG90-3042</name>
</gene>
<dbReference type="PROSITE" id="PS51007">
    <property type="entry name" value="CYTC"/>
    <property type="match status" value="1"/>
</dbReference>
<evidence type="ECO:0000256" key="1">
    <source>
        <dbReference type="ARBA" id="ARBA00022617"/>
    </source>
</evidence>
<dbReference type="InterPro" id="IPR009056">
    <property type="entry name" value="Cyt_c-like_dom"/>
</dbReference>
<accession>A0A6J4MII6</accession>
<dbReference type="InterPro" id="IPR030999">
    <property type="entry name" value="Thiosulf_SoxX"/>
</dbReference>
<evidence type="ECO:0000313" key="6">
    <source>
        <dbReference type="EMBL" id="CAA9358272.1"/>
    </source>
</evidence>
<keyword evidence="1 4" id="KW-0349">Heme</keyword>
<dbReference type="InterPro" id="IPR036909">
    <property type="entry name" value="Cyt_c-like_dom_sf"/>
</dbReference>
<evidence type="ECO:0000256" key="3">
    <source>
        <dbReference type="ARBA" id="ARBA00023004"/>
    </source>
</evidence>
<sequence>MLAAVAAMAPVEARDPAIGAAAFRIEGDTIPEPLGGLRGDGGRGLAIVLDREVGNCLICHAVPDPSQAFQGELGPPLQGVGSRLSEGQLRLRIVDQTRLNPETIMPAYHRVEGLTNVAARYQGRPALSAQEVEDVVAYLASLRE</sequence>
<dbReference type="Pfam" id="PF00034">
    <property type="entry name" value="Cytochrom_C"/>
    <property type="match status" value="1"/>
</dbReference>
<dbReference type="AlphaFoldDB" id="A0A6J4MII6"/>
<feature type="domain" description="Cytochrome c" evidence="5">
    <location>
        <begin position="39"/>
        <end position="143"/>
    </location>
</feature>
<organism evidence="6">
    <name type="scientific">uncultured Microvirga sp</name>
    <dbReference type="NCBI Taxonomy" id="412392"/>
    <lineage>
        <taxon>Bacteria</taxon>
        <taxon>Pseudomonadati</taxon>
        <taxon>Pseudomonadota</taxon>
        <taxon>Alphaproteobacteria</taxon>
        <taxon>Hyphomicrobiales</taxon>
        <taxon>Methylobacteriaceae</taxon>
        <taxon>Microvirga</taxon>
        <taxon>environmental samples</taxon>
    </lineage>
</organism>
<dbReference type="NCBIfam" id="TIGR04485">
    <property type="entry name" value="thiosulf_SoxX"/>
    <property type="match status" value="1"/>
</dbReference>
<dbReference type="GO" id="GO:0046872">
    <property type="term" value="F:metal ion binding"/>
    <property type="evidence" value="ECO:0007669"/>
    <property type="project" value="UniProtKB-KW"/>
</dbReference>
<dbReference type="SUPFAM" id="SSF46626">
    <property type="entry name" value="Cytochrome c"/>
    <property type="match status" value="1"/>
</dbReference>
<dbReference type="GO" id="GO:0020037">
    <property type="term" value="F:heme binding"/>
    <property type="evidence" value="ECO:0007669"/>
    <property type="project" value="InterPro"/>
</dbReference>
<evidence type="ECO:0000256" key="4">
    <source>
        <dbReference type="PROSITE-ProRule" id="PRU00433"/>
    </source>
</evidence>
<evidence type="ECO:0000256" key="2">
    <source>
        <dbReference type="ARBA" id="ARBA00022723"/>
    </source>
</evidence>
<reference evidence="6" key="1">
    <citation type="submission" date="2020-02" db="EMBL/GenBank/DDBJ databases">
        <authorList>
            <person name="Meier V. D."/>
        </authorList>
    </citation>
    <scope>NUCLEOTIDE SEQUENCE</scope>
    <source>
        <strain evidence="6">AVDCRST_MAG90</strain>
    </source>
</reference>
<protein>
    <submittedName>
        <fullName evidence="6">Sulfur oxidation protein SoxX</fullName>
    </submittedName>
</protein>
<proteinExistence type="predicted"/>
<keyword evidence="3 4" id="KW-0408">Iron</keyword>
<dbReference type="Gene3D" id="1.10.760.10">
    <property type="entry name" value="Cytochrome c-like domain"/>
    <property type="match status" value="1"/>
</dbReference>
<evidence type="ECO:0000259" key="5">
    <source>
        <dbReference type="PROSITE" id="PS51007"/>
    </source>
</evidence>